<sequence>MNDTRKDVRYKVSHSLYTSRQPAIIRQQKMHKIFFNVAAILPLLVVLVQASSKVKNEKYPTQAELRKQKPMTKKLPESECNKISCNPNAIPTGCPVSTKGISLDANPRLTVEPVHLRTSFTLGRLDVDFVQISSTRRNLSVW</sequence>
<dbReference type="AlphaFoldDB" id="A0A316V608"/>
<keyword evidence="1" id="KW-0472">Membrane</keyword>
<evidence type="ECO:0000256" key="1">
    <source>
        <dbReference type="SAM" id="Phobius"/>
    </source>
</evidence>
<reference evidence="2 3" key="1">
    <citation type="journal article" date="2018" name="Mol. Biol. Evol.">
        <title>Broad Genomic Sampling Reveals a Smut Pathogenic Ancestry of the Fungal Clade Ustilaginomycotina.</title>
        <authorList>
            <person name="Kijpornyongpan T."/>
            <person name="Mondo S.J."/>
            <person name="Barry K."/>
            <person name="Sandor L."/>
            <person name="Lee J."/>
            <person name="Lipzen A."/>
            <person name="Pangilinan J."/>
            <person name="LaButti K."/>
            <person name="Hainaut M."/>
            <person name="Henrissat B."/>
            <person name="Grigoriev I.V."/>
            <person name="Spatafora J.W."/>
            <person name="Aime M.C."/>
        </authorList>
    </citation>
    <scope>NUCLEOTIDE SEQUENCE [LARGE SCALE GENOMIC DNA]</scope>
    <source>
        <strain evidence="2 3">MCA 3882</strain>
    </source>
</reference>
<dbReference type="GeneID" id="37024708"/>
<dbReference type="InParanoid" id="A0A316V608"/>
<evidence type="ECO:0000313" key="3">
    <source>
        <dbReference type="Proteomes" id="UP000245771"/>
    </source>
</evidence>
<feature type="transmembrane region" description="Helical" evidence="1">
    <location>
        <begin position="33"/>
        <end position="52"/>
    </location>
</feature>
<gene>
    <name evidence="2" type="ORF">FA14DRAFT_80669</name>
</gene>
<dbReference type="EMBL" id="KZ819605">
    <property type="protein sequence ID" value="PWN33017.1"/>
    <property type="molecule type" value="Genomic_DNA"/>
</dbReference>
<protein>
    <submittedName>
        <fullName evidence="2">Uncharacterized protein</fullName>
    </submittedName>
</protein>
<dbReference type="Proteomes" id="UP000245771">
    <property type="component" value="Unassembled WGS sequence"/>
</dbReference>
<keyword evidence="1" id="KW-0812">Transmembrane</keyword>
<proteinExistence type="predicted"/>
<name>A0A316V608_9BASI</name>
<keyword evidence="3" id="KW-1185">Reference proteome</keyword>
<organism evidence="2 3">
    <name type="scientific">Meira miltonrushii</name>
    <dbReference type="NCBI Taxonomy" id="1280837"/>
    <lineage>
        <taxon>Eukaryota</taxon>
        <taxon>Fungi</taxon>
        <taxon>Dikarya</taxon>
        <taxon>Basidiomycota</taxon>
        <taxon>Ustilaginomycotina</taxon>
        <taxon>Exobasidiomycetes</taxon>
        <taxon>Exobasidiales</taxon>
        <taxon>Brachybasidiaceae</taxon>
        <taxon>Meira</taxon>
    </lineage>
</organism>
<evidence type="ECO:0000313" key="2">
    <source>
        <dbReference type="EMBL" id="PWN33017.1"/>
    </source>
</evidence>
<accession>A0A316V608</accession>
<dbReference type="RefSeq" id="XP_025353319.1">
    <property type="nucleotide sequence ID" value="XM_025502927.1"/>
</dbReference>
<keyword evidence="1" id="KW-1133">Transmembrane helix</keyword>